<name>A0ABR6LYH1_9ACTN</name>
<dbReference type="EMBL" id="JACHNG010000002">
    <property type="protein sequence ID" value="MBB4787350.1"/>
    <property type="molecule type" value="Genomic_DNA"/>
</dbReference>
<dbReference type="PANTHER" id="PTHR30007:SF0">
    <property type="entry name" value="TRANSPOSASE"/>
    <property type="match status" value="1"/>
</dbReference>
<reference evidence="4 5" key="1">
    <citation type="submission" date="2020-08" db="EMBL/GenBank/DDBJ databases">
        <title>Sequencing the genomes of 1000 actinobacteria strains.</title>
        <authorList>
            <person name="Klenk H.-P."/>
        </authorList>
    </citation>
    <scope>NUCLEOTIDE SEQUENCE [LARGE SCALE GENOMIC DNA]</scope>
    <source>
        <strain evidence="4 5">DSM 41530</strain>
    </source>
</reference>
<comment type="caution">
    <text evidence="4">The sequence shown here is derived from an EMBL/GenBank/DDBJ whole genome shotgun (WGS) entry which is preliminary data.</text>
</comment>
<dbReference type="Pfam" id="PF13340">
    <property type="entry name" value="DUF4096"/>
    <property type="match status" value="1"/>
</dbReference>
<protein>
    <submittedName>
        <fullName evidence="4">Transposase</fullName>
    </submittedName>
</protein>
<dbReference type="Pfam" id="PF01609">
    <property type="entry name" value="DDE_Tnp_1"/>
    <property type="match status" value="1"/>
</dbReference>
<dbReference type="NCBIfam" id="NF033580">
    <property type="entry name" value="transpos_IS5_3"/>
    <property type="match status" value="1"/>
</dbReference>
<dbReference type="InterPro" id="IPR002559">
    <property type="entry name" value="Transposase_11"/>
</dbReference>
<dbReference type="PANTHER" id="PTHR30007">
    <property type="entry name" value="PHP DOMAIN PROTEIN"/>
    <property type="match status" value="1"/>
</dbReference>
<proteinExistence type="predicted"/>
<organism evidence="4 5">
    <name type="scientific">Streptomyces rapamycinicus</name>
    <dbReference type="NCBI Taxonomy" id="1226757"/>
    <lineage>
        <taxon>Bacteria</taxon>
        <taxon>Bacillati</taxon>
        <taxon>Actinomycetota</taxon>
        <taxon>Actinomycetes</taxon>
        <taxon>Kitasatosporales</taxon>
        <taxon>Streptomycetaceae</taxon>
        <taxon>Streptomyces</taxon>
        <taxon>Streptomyces violaceusniger group</taxon>
    </lineage>
</organism>
<dbReference type="Proteomes" id="UP000530530">
    <property type="component" value="Unassembled WGS sequence"/>
</dbReference>
<keyword evidence="5" id="KW-1185">Reference proteome</keyword>
<evidence type="ECO:0000256" key="1">
    <source>
        <dbReference type="SAM" id="MobiDB-lite"/>
    </source>
</evidence>
<feature type="domain" description="Transposase IS4-like" evidence="2">
    <location>
        <begin position="105"/>
        <end position="261"/>
    </location>
</feature>
<sequence>MPALPSWLTEPLWDQFAALLPERPVYRPDHPLGCHRRRISDRVVFDKLLQLLRFGCSYEAIADTTCSATTIRSHRDEWIRLGVLARLKQIALESYDRIVGLVLDQIAVDGSITKAPGGGESAGRSPFDRGKRGVKRSGMTDGYGIPLGRVLAGANRHDSPLLAPTLDHLDDFGPLPDDITVHLDAGYDSDTTRALLDESGLHGHIEGTDPGQSTLACRTHLRLAERLPPARPLLRAPHHRHRRRLLRPRRHHHHRTQPDSTSMDHPPLGRTPRPPARTAHLYPRDPSRLGITKLHRSPCQATASTPELRESDPSYGAPQQGKKLNGGVGAGGAHRSSEDSQACHSLGVGARVGQAVVDRGRVEPLGLAAPAGQAPLVDARAHGICADHVAIVAVAHLLQGLSGEQVRHPQVLADQVVDEVPNGPLGARRRIVPPVAVDRVHSCAEAVDGIGN</sequence>
<feature type="domain" description="Insertion element IS402-like" evidence="3">
    <location>
        <begin position="8"/>
        <end position="87"/>
    </location>
</feature>
<feature type="region of interest" description="Disordered" evidence="1">
    <location>
        <begin position="115"/>
        <end position="140"/>
    </location>
</feature>
<gene>
    <name evidence="4" type="ORF">BJY27_008397</name>
</gene>
<evidence type="ECO:0000313" key="5">
    <source>
        <dbReference type="Proteomes" id="UP000530530"/>
    </source>
</evidence>
<evidence type="ECO:0000259" key="3">
    <source>
        <dbReference type="Pfam" id="PF13340"/>
    </source>
</evidence>
<accession>A0ABR6LYH1</accession>
<evidence type="ECO:0000259" key="2">
    <source>
        <dbReference type="Pfam" id="PF01609"/>
    </source>
</evidence>
<feature type="region of interest" description="Disordered" evidence="1">
    <location>
        <begin position="229"/>
        <end position="342"/>
    </location>
</feature>
<evidence type="ECO:0000313" key="4">
    <source>
        <dbReference type="EMBL" id="MBB4787350.1"/>
    </source>
</evidence>
<dbReference type="InterPro" id="IPR025161">
    <property type="entry name" value="IS402-like_dom"/>
</dbReference>
<feature type="compositionally biased region" description="Basic residues" evidence="1">
    <location>
        <begin position="236"/>
        <end position="255"/>
    </location>
</feature>